<dbReference type="Pfam" id="PF02467">
    <property type="entry name" value="Whib"/>
    <property type="match status" value="1"/>
</dbReference>
<accession>A0ABU2L5L2</accession>
<evidence type="ECO:0000313" key="14">
    <source>
        <dbReference type="EMBL" id="MDT0306843.1"/>
    </source>
</evidence>
<name>A0ABU2L5L2_9ACTN</name>
<evidence type="ECO:0000256" key="9">
    <source>
        <dbReference type="ARBA" id="ARBA00023125"/>
    </source>
</evidence>
<feature type="region of interest" description="Disordered" evidence="12">
    <location>
        <begin position="113"/>
        <end position="132"/>
    </location>
</feature>
<evidence type="ECO:0000256" key="7">
    <source>
        <dbReference type="ARBA" id="ARBA00023014"/>
    </source>
</evidence>
<dbReference type="InterPro" id="IPR003482">
    <property type="entry name" value="Whib"/>
</dbReference>
<dbReference type="PANTHER" id="PTHR38839">
    <property type="entry name" value="TRANSCRIPTIONAL REGULATOR WHID-RELATED"/>
    <property type="match status" value="1"/>
</dbReference>
<keyword evidence="11" id="KW-0804">Transcription</keyword>
<evidence type="ECO:0000256" key="10">
    <source>
        <dbReference type="ARBA" id="ARBA00023157"/>
    </source>
</evidence>
<sequence length="210" mass="22646">MTRARTASLTDPRERRAQLVLRLTAGRTHRQAAADLGISPSTVWRDLKHLRKAEADRAAQRAASRAGRRAEIHRLLAAGQDRRAVAAAVGVSTETVRREQQLLLQRHAAARLARGRAAAPRPPDSGRGHWSERAACRGRDLDVWFSEAGAVRATAAAVCRGCPVRDACLDLAMKAEAGGHRYGIYGGLTPAQRKALARRSAEASARGDPS</sequence>
<dbReference type="Pfam" id="PF13384">
    <property type="entry name" value="HTH_23"/>
    <property type="match status" value="1"/>
</dbReference>
<protein>
    <submittedName>
        <fullName evidence="14">WhiB family transcriptional regulator</fullName>
    </submittedName>
</protein>
<reference evidence="15" key="1">
    <citation type="submission" date="2023-07" db="EMBL/GenBank/DDBJ databases">
        <title>30 novel species of actinomycetes from the DSMZ collection.</title>
        <authorList>
            <person name="Nouioui I."/>
        </authorList>
    </citation>
    <scope>NUCLEOTIDE SEQUENCE [LARGE SCALE GENOMIC DNA]</scope>
    <source>
        <strain evidence="15">DSM 44917</strain>
    </source>
</reference>
<comment type="caution">
    <text evidence="14">The sequence shown here is derived from an EMBL/GenBank/DDBJ whole genome shotgun (WGS) entry which is preliminary data.</text>
</comment>
<evidence type="ECO:0000313" key="15">
    <source>
        <dbReference type="Proteomes" id="UP001183388"/>
    </source>
</evidence>
<keyword evidence="6" id="KW-0408">Iron</keyword>
<evidence type="ECO:0000256" key="12">
    <source>
        <dbReference type="SAM" id="MobiDB-lite"/>
    </source>
</evidence>
<keyword evidence="9" id="KW-0238">DNA-binding</keyword>
<evidence type="ECO:0000256" key="8">
    <source>
        <dbReference type="ARBA" id="ARBA00023015"/>
    </source>
</evidence>
<gene>
    <name evidence="14" type="ORF">RM780_07685</name>
</gene>
<evidence type="ECO:0000256" key="1">
    <source>
        <dbReference type="ARBA" id="ARBA00001966"/>
    </source>
</evidence>
<evidence type="ECO:0000256" key="5">
    <source>
        <dbReference type="ARBA" id="ARBA00022723"/>
    </source>
</evidence>
<dbReference type="Proteomes" id="UP001183388">
    <property type="component" value="Unassembled WGS sequence"/>
</dbReference>
<evidence type="ECO:0000256" key="3">
    <source>
        <dbReference type="ARBA" id="ARBA00006597"/>
    </source>
</evidence>
<proteinExistence type="inferred from homology"/>
<dbReference type="InterPro" id="IPR034768">
    <property type="entry name" value="4FE4S_WBL"/>
</dbReference>
<keyword evidence="4" id="KW-0004">4Fe-4S</keyword>
<comment type="similarity">
    <text evidence="3">Belongs to the WhiB family.</text>
</comment>
<keyword evidence="10" id="KW-1015">Disulfide bond</keyword>
<keyword evidence="15" id="KW-1185">Reference proteome</keyword>
<dbReference type="InterPro" id="IPR036388">
    <property type="entry name" value="WH-like_DNA-bd_sf"/>
</dbReference>
<feature type="domain" description="4Fe-4S Wbl-type" evidence="13">
    <location>
        <begin position="135"/>
        <end position="195"/>
    </location>
</feature>
<dbReference type="RefSeq" id="WP_311629782.1">
    <property type="nucleotide sequence ID" value="NZ_JAVREN010000008.1"/>
</dbReference>
<keyword evidence="8" id="KW-0805">Transcription regulation</keyword>
<dbReference type="Gene3D" id="1.10.10.10">
    <property type="entry name" value="Winged helix-like DNA-binding domain superfamily/Winged helix DNA-binding domain"/>
    <property type="match status" value="1"/>
</dbReference>
<evidence type="ECO:0000256" key="4">
    <source>
        <dbReference type="ARBA" id="ARBA00022485"/>
    </source>
</evidence>
<dbReference type="PROSITE" id="PS51674">
    <property type="entry name" value="4FE4S_WBL"/>
    <property type="match status" value="1"/>
</dbReference>
<dbReference type="Gene3D" id="1.10.10.60">
    <property type="entry name" value="Homeodomain-like"/>
    <property type="match status" value="1"/>
</dbReference>
<evidence type="ECO:0000256" key="2">
    <source>
        <dbReference type="ARBA" id="ARBA00004496"/>
    </source>
</evidence>
<keyword evidence="7" id="KW-0411">Iron-sulfur</keyword>
<comment type="cofactor">
    <cofactor evidence="1">
        <name>[4Fe-4S] cluster</name>
        <dbReference type="ChEBI" id="CHEBI:49883"/>
    </cofactor>
</comment>
<organism evidence="14 15">
    <name type="scientific">Streptomyces boetiae</name>
    <dbReference type="NCBI Taxonomy" id="3075541"/>
    <lineage>
        <taxon>Bacteria</taxon>
        <taxon>Bacillati</taxon>
        <taxon>Actinomycetota</taxon>
        <taxon>Actinomycetes</taxon>
        <taxon>Kitasatosporales</taxon>
        <taxon>Streptomycetaceae</taxon>
        <taxon>Streptomyces</taxon>
    </lineage>
</organism>
<evidence type="ECO:0000259" key="13">
    <source>
        <dbReference type="PROSITE" id="PS51674"/>
    </source>
</evidence>
<evidence type="ECO:0000256" key="6">
    <source>
        <dbReference type="ARBA" id="ARBA00023004"/>
    </source>
</evidence>
<dbReference type="EMBL" id="JAVREN010000008">
    <property type="protein sequence ID" value="MDT0306843.1"/>
    <property type="molecule type" value="Genomic_DNA"/>
</dbReference>
<keyword evidence="5" id="KW-0479">Metal-binding</keyword>
<comment type="subcellular location">
    <subcellularLocation>
        <location evidence="2">Cytoplasm</location>
    </subcellularLocation>
</comment>
<evidence type="ECO:0000256" key="11">
    <source>
        <dbReference type="ARBA" id="ARBA00023163"/>
    </source>
</evidence>